<feature type="non-terminal residue" evidence="2">
    <location>
        <position position="219"/>
    </location>
</feature>
<evidence type="ECO:0000256" key="1">
    <source>
        <dbReference type="SAM" id="MobiDB-lite"/>
    </source>
</evidence>
<comment type="caution">
    <text evidence="2">The sequence shown here is derived from an EMBL/GenBank/DDBJ whole genome shotgun (WGS) entry which is preliminary data.</text>
</comment>
<dbReference type="EMBL" id="CAJVPJ010006357">
    <property type="protein sequence ID" value="CAG8668091.1"/>
    <property type="molecule type" value="Genomic_DNA"/>
</dbReference>
<protein>
    <submittedName>
        <fullName evidence="2">1266_t:CDS:1</fullName>
    </submittedName>
</protein>
<evidence type="ECO:0000313" key="2">
    <source>
        <dbReference type="EMBL" id="CAG8668091.1"/>
    </source>
</evidence>
<evidence type="ECO:0000313" key="3">
    <source>
        <dbReference type="Proteomes" id="UP000789572"/>
    </source>
</evidence>
<accession>A0A9N9H9Y4</accession>
<proteinExistence type="predicted"/>
<reference evidence="2" key="1">
    <citation type="submission" date="2021-06" db="EMBL/GenBank/DDBJ databases">
        <authorList>
            <person name="Kallberg Y."/>
            <person name="Tangrot J."/>
            <person name="Rosling A."/>
        </authorList>
    </citation>
    <scope>NUCLEOTIDE SEQUENCE</scope>
    <source>
        <strain evidence="2">IA702</strain>
    </source>
</reference>
<feature type="region of interest" description="Disordered" evidence="1">
    <location>
        <begin position="108"/>
        <end position="145"/>
    </location>
</feature>
<feature type="compositionally biased region" description="Polar residues" evidence="1">
    <location>
        <begin position="108"/>
        <end position="133"/>
    </location>
</feature>
<feature type="compositionally biased region" description="Basic and acidic residues" evidence="1">
    <location>
        <begin position="134"/>
        <end position="144"/>
    </location>
</feature>
<gene>
    <name evidence="2" type="ORF">POCULU_LOCUS10809</name>
</gene>
<keyword evidence="3" id="KW-1185">Reference proteome</keyword>
<dbReference type="Proteomes" id="UP000789572">
    <property type="component" value="Unassembled WGS sequence"/>
</dbReference>
<organism evidence="2 3">
    <name type="scientific">Paraglomus occultum</name>
    <dbReference type="NCBI Taxonomy" id="144539"/>
    <lineage>
        <taxon>Eukaryota</taxon>
        <taxon>Fungi</taxon>
        <taxon>Fungi incertae sedis</taxon>
        <taxon>Mucoromycota</taxon>
        <taxon>Glomeromycotina</taxon>
        <taxon>Glomeromycetes</taxon>
        <taxon>Paraglomerales</taxon>
        <taxon>Paraglomeraceae</taxon>
        <taxon>Paraglomus</taxon>
    </lineage>
</organism>
<sequence>NTIMSNSNLHALSLPKSVMDTIQGLEIHLKDGNGEQNRMRYYNKFLLSYKRNNQFHFPTNPNRLLEPKIIMAYRTTTTIATVLCMGCPPLSLHDKLPVQKYPECAQPQSTCHGNQTRARSSKHIQNISHSSHQTAEETLDHNPTREQSLLLPLRLEWDNYSKNRNLGVQELCRNKFMDLSISMEARSSDQISHNIHADSKSEDTMQELQDLLEKLKNDP</sequence>
<dbReference type="AlphaFoldDB" id="A0A9N9H9Y4"/>
<name>A0A9N9H9Y4_9GLOM</name>